<feature type="transmembrane region" description="Helical" evidence="11">
    <location>
        <begin position="102"/>
        <end position="121"/>
    </location>
</feature>
<evidence type="ECO:0000256" key="9">
    <source>
        <dbReference type="RuleBase" id="RU003945"/>
    </source>
</evidence>
<evidence type="ECO:0000313" key="13">
    <source>
        <dbReference type="EMBL" id="TGB05390.1"/>
    </source>
</evidence>
<dbReference type="InterPro" id="IPR047196">
    <property type="entry name" value="YidC_ALB_C"/>
</dbReference>
<feature type="transmembrane region" description="Helical" evidence="11">
    <location>
        <begin position="133"/>
        <end position="153"/>
    </location>
</feature>
<gene>
    <name evidence="13" type="primary">yidC</name>
    <name evidence="13" type="ORF">E4663_10500</name>
</gene>
<evidence type="ECO:0000313" key="14">
    <source>
        <dbReference type="Proteomes" id="UP000297982"/>
    </source>
</evidence>
<evidence type="ECO:0000256" key="1">
    <source>
        <dbReference type="ARBA" id="ARBA00004651"/>
    </source>
</evidence>
<keyword evidence="4 9" id="KW-0812">Transmembrane</keyword>
<keyword evidence="14" id="KW-1185">Reference proteome</keyword>
<feature type="transmembrane region" description="Helical" evidence="11">
    <location>
        <begin position="25"/>
        <end position="45"/>
    </location>
</feature>
<organism evidence="13 14">
    <name type="scientific">Halobacillus salinus</name>
    <dbReference type="NCBI Taxonomy" id="192814"/>
    <lineage>
        <taxon>Bacteria</taxon>
        <taxon>Bacillati</taxon>
        <taxon>Bacillota</taxon>
        <taxon>Bacilli</taxon>
        <taxon>Bacillales</taxon>
        <taxon>Bacillaceae</taxon>
        <taxon>Halobacillus</taxon>
    </lineage>
</organism>
<dbReference type="Proteomes" id="UP000297982">
    <property type="component" value="Unassembled WGS sequence"/>
</dbReference>
<evidence type="ECO:0000256" key="6">
    <source>
        <dbReference type="ARBA" id="ARBA00022989"/>
    </source>
</evidence>
<feature type="transmembrane region" description="Helical" evidence="11">
    <location>
        <begin position="173"/>
        <end position="189"/>
    </location>
</feature>
<comment type="subcellular location">
    <subcellularLocation>
        <location evidence="1">Cell membrane</location>
        <topology evidence="1">Multi-pass membrane protein</topology>
    </subcellularLocation>
    <subcellularLocation>
        <location evidence="9">Membrane</location>
        <topology evidence="9">Multi-pass membrane protein</topology>
    </subcellularLocation>
</comment>
<dbReference type="GO" id="GO:0032977">
    <property type="term" value="F:membrane insertase activity"/>
    <property type="evidence" value="ECO:0007669"/>
    <property type="project" value="InterPro"/>
</dbReference>
<evidence type="ECO:0000256" key="5">
    <source>
        <dbReference type="ARBA" id="ARBA00022927"/>
    </source>
</evidence>
<evidence type="ECO:0000256" key="2">
    <source>
        <dbReference type="ARBA" id="ARBA00022448"/>
    </source>
</evidence>
<dbReference type="AlphaFoldDB" id="A0A4Z0H5V1"/>
<keyword evidence="6 11" id="KW-1133">Transmembrane helix</keyword>
<keyword evidence="5" id="KW-0653">Protein transport</keyword>
<sequence>MFQNYFVQPFTDALQFIAGVFDDSYGIAIIVITLAVRLILMPLMLKTYKNSQAMREKMDGMKPKLTEIQERMKKTEDKEEKQKLQSEMMGLYQQHGVNPMQMGCLPMVIQMPIFIALYYAIRSSQEIATHSFLWFNLGHTDIIMALIAASIYFVQSRMTLMNAPAEQQGMMKVMGLVSPIMIGVLSLNAPSALPLYWAAGGLFLIVQTYLSKKLYTA</sequence>
<dbReference type="InterPro" id="IPR001708">
    <property type="entry name" value="YidC/ALB3/OXA1/COX18"/>
</dbReference>
<name>A0A4Z0H5V1_9BACI</name>
<dbReference type="GO" id="GO:0015031">
    <property type="term" value="P:protein transport"/>
    <property type="evidence" value="ECO:0007669"/>
    <property type="project" value="UniProtKB-KW"/>
</dbReference>
<dbReference type="NCBIfam" id="TIGR03592">
    <property type="entry name" value="yidC_oxa1_cterm"/>
    <property type="match status" value="1"/>
</dbReference>
<keyword evidence="7 11" id="KW-0472">Membrane</keyword>
<accession>A0A4Z0H5V1</accession>
<evidence type="ECO:0000256" key="10">
    <source>
        <dbReference type="SAM" id="Coils"/>
    </source>
</evidence>
<comment type="similarity">
    <text evidence="9">Belongs to the OXA1/ALB3/YidC family.</text>
</comment>
<keyword evidence="2" id="KW-0813">Transport</keyword>
<evidence type="ECO:0000256" key="4">
    <source>
        <dbReference type="ARBA" id="ARBA00022692"/>
    </source>
</evidence>
<dbReference type="CDD" id="cd20070">
    <property type="entry name" value="5TM_YidC_Alb3"/>
    <property type="match status" value="1"/>
</dbReference>
<evidence type="ECO:0000256" key="8">
    <source>
        <dbReference type="ARBA" id="ARBA00023186"/>
    </source>
</evidence>
<protein>
    <submittedName>
        <fullName evidence="13">Membrane protein insertase YidC</fullName>
    </submittedName>
</protein>
<keyword evidence="10" id="KW-0175">Coiled coil</keyword>
<evidence type="ECO:0000256" key="7">
    <source>
        <dbReference type="ARBA" id="ARBA00023136"/>
    </source>
</evidence>
<dbReference type="PRINTS" id="PR00701">
    <property type="entry name" value="60KDINNERMP"/>
</dbReference>
<evidence type="ECO:0000256" key="3">
    <source>
        <dbReference type="ARBA" id="ARBA00022475"/>
    </source>
</evidence>
<dbReference type="InterPro" id="IPR028055">
    <property type="entry name" value="YidC/Oxa/ALB_C"/>
</dbReference>
<dbReference type="STRING" id="192814.GCA_900166575_02486"/>
<feature type="coiled-coil region" evidence="10">
    <location>
        <begin position="65"/>
        <end position="94"/>
    </location>
</feature>
<proteinExistence type="inferred from homology"/>
<evidence type="ECO:0000256" key="11">
    <source>
        <dbReference type="SAM" id="Phobius"/>
    </source>
</evidence>
<dbReference type="GO" id="GO:0051205">
    <property type="term" value="P:protein insertion into membrane"/>
    <property type="evidence" value="ECO:0007669"/>
    <property type="project" value="TreeGrafter"/>
</dbReference>
<feature type="domain" description="Membrane insertase YidC/Oxa/ALB C-terminal" evidence="12">
    <location>
        <begin position="25"/>
        <end position="212"/>
    </location>
</feature>
<dbReference type="RefSeq" id="WP_135327516.1">
    <property type="nucleotide sequence ID" value="NZ_SRJC01000001.1"/>
</dbReference>
<evidence type="ECO:0000259" key="12">
    <source>
        <dbReference type="Pfam" id="PF02096"/>
    </source>
</evidence>
<comment type="caution">
    <text evidence="13">The sequence shown here is derived from an EMBL/GenBank/DDBJ whole genome shotgun (WGS) entry which is preliminary data.</text>
</comment>
<dbReference type="EMBL" id="SRJC01000001">
    <property type="protein sequence ID" value="TGB05390.1"/>
    <property type="molecule type" value="Genomic_DNA"/>
</dbReference>
<keyword evidence="3" id="KW-1003">Cell membrane</keyword>
<dbReference type="PANTHER" id="PTHR12428:SF65">
    <property type="entry name" value="CYTOCHROME C OXIDASE ASSEMBLY PROTEIN COX18, MITOCHONDRIAL"/>
    <property type="match status" value="1"/>
</dbReference>
<reference evidence="13 14" key="1">
    <citation type="journal article" date="2003" name="Int. J. Syst. Evol. Microbiol.">
        <title>Halobacillus salinus sp. nov., isolated from a salt lake on the coast of the East Sea in Korea.</title>
        <authorList>
            <person name="Yoon J.H."/>
            <person name="Kang K.H."/>
            <person name="Park Y.H."/>
        </authorList>
    </citation>
    <scope>NUCLEOTIDE SEQUENCE [LARGE SCALE GENOMIC DNA]</scope>
    <source>
        <strain evidence="13 14">HSL-3</strain>
    </source>
</reference>
<dbReference type="GO" id="GO:0005886">
    <property type="term" value="C:plasma membrane"/>
    <property type="evidence" value="ECO:0007669"/>
    <property type="project" value="UniProtKB-SubCell"/>
</dbReference>
<dbReference type="Pfam" id="PF02096">
    <property type="entry name" value="60KD_IMP"/>
    <property type="match status" value="1"/>
</dbReference>
<dbReference type="PANTHER" id="PTHR12428">
    <property type="entry name" value="OXA1"/>
    <property type="match status" value="1"/>
</dbReference>
<keyword evidence="8" id="KW-0143">Chaperone</keyword>